<dbReference type="InterPro" id="IPR050382">
    <property type="entry name" value="MFS_Na/Anion_cotransporter"/>
</dbReference>
<dbReference type="PANTHER" id="PTHR11662:SF399">
    <property type="entry name" value="FI19708P1-RELATED"/>
    <property type="match status" value="1"/>
</dbReference>
<accession>A0A2U2MPW1</accession>
<feature type="transmembrane region" description="Helical" evidence="5">
    <location>
        <begin position="48"/>
        <end position="71"/>
    </location>
</feature>
<evidence type="ECO:0000256" key="1">
    <source>
        <dbReference type="ARBA" id="ARBA00004651"/>
    </source>
</evidence>
<dbReference type="Gene3D" id="1.20.1250.20">
    <property type="entry name" value="MFS general substrate transporter like domains"/>
    <property type="match status" value="2"/>
</dbReference>
<name>A0A2U2MPW1_9BIFI</name>
<evidence type="ECO:0000256" key="4">
    <source>
        <dbReference type="ARBA" id="ARBA00023136"/>
    </source>
</evidence>
<evidence type="ECO:0000256" key="5">
    <source>
        <dbReference type="SAM" id="Phobius"/>
    </source>
</evidence>
<feature type="transmembrane region" description="Helical" evidence="5">
    <location>
        <begin position="83"/>
        <end position="112"/>
    </location>
</feature>
<feature type="transmembrane region" description="Helical" evidence="5">
    <location>
        <begin position="12"/>
        <end position="28"/>
    </location>
</feature>
<keyword evidence="2 5" id="KW-0812">Transmembrane</keyword>
<evidence type="ECO:0000259" key="6">
    <source>
        <dbReference type="PROSITE" id="PS50850"/>
    </source>
</evidence>
<dbReference type="EMBL" id="QFFN01000071">
    <property type="protein sequence ID" value="PWG58883.1"/>
    <property type="molecule type" value="Genomic_DNA"/>
</dbReference>
<feature type="transmembrane region" description="Helical" evidence="5">
    <location>
        <begin position="330"/>
        <end position="352"/>
    </location>
</feature>
<dbReference type="SUPFAM" id="SSF103473">
    <property type="entry name" value="MFS general substrate transporter"/>
    <property type="match status" value="1"/>
</dbReference>
<keyword evidence="4 5" id="KW-0472">Membrane</keyword>
<dbReference type="RefSeq" id="WP_109138215.1">
    <property type="nucleotide sequence ID" value="NZ_QFFN01000071.1"/>
</dbReference>
<reference evidence="7 8" key="1">
    <citation type="journal article" date="2018" name="Int. J. Syst. Evol. Microbiol.">
        <title>Bifidobacterium catulorum sp. nov., a novel taxon from the faeces of the baby common marmoset (Callithrix jacchus).</title>
        <authorList>
            <person name="Modesto M."/>
            <person name="Michelini S."/>
            <person name="Oki K."/>
            <person name="Biavati B."/>
            <person name="Watanabe K."/>
            <person name="Mattarelli P."/>
        </authorList>
    </citation>
    <scope>NUCLEOTIDE SEQUENCE [LARGE SCALE GENOMIC DNA]</scope>
    <source>
        <strain evidence="7 8">MRM 8.19</strain>
    </source>
</reference>
<feature type="transmembrane region" description="Helical" evidence="5">
    <location>
        <begin position="393"/>
        <end position="416"/>
    </location>
</feature>
<evidence type="ECO:0000313" key="7">
    <source>
        <dbReference type="EMBL" id="PWG58883.1"/>
    </source>
</evidence>
<proteinExistence type="predicted"/>
<feature type="transmembrane region" description="Helical" evidence="5">
    <location>
        <begin position="270"/>
        <end position="292"/>
    </location>
</feature>
<dbReference type="Proteomes" id="UP000245753">
    <property type="component" value="Unassembled WGS sequence"/>
</dbReference>
<dbReference type="OrthoDB" id="8596007at2"/>
<protein>
    <submittedName>
        <fullName evidence="7">MFS transporter</fullName>
    </submittedName>
</protein>
<dbReference type="PANTHER" id="PTHR11662">
    <property type="entry name" value="SOLUTE CARRIER FAMILY 17"/>
    <property type="match status" value="1"/>
</dbReference>
<dbReference type="AlphaFoldDB" id="A0A2U2MPW1"/>
<dbReference type="GO" id="GO:0022857">
    <property type="term" value="F:transmembrane transporter activity"/>
    <property type="evidence" value="ECO:0007669"/>
    <property type="project" value="InterPro"/>
</dbReference>
<evidence type="ECO:0000256" key="3">
    <source>
        <dbReference type="ARBA" id="ARBA00022989"/>
    </source>
</evidence>
<evidence type="ECO:0000313" key="8">
    <source>
        <dbReference type="Proteomes" id="UP000245753"/>
    </source>
</evidence>
<dbReference type="Pfam" id="PF07690">
    <property type="entry name" value="MFS_1"/>
    <property type="match status" value="1"/>
</dbReference>
<comment type="subcellular location">
    <subcellularLocation>
        <location evidence="1">Cell membrane</location>
        <topology evidence="1">Multi-pass membrane protein</topology>
    </subcellularLocation>
</comment>
<gene>
    <name evidence="7" type="ORF">DF200_10510</name>
</gene>
<evidence type="ECO:0000256" key="2">
    <source>
        <dbReference type="ARBA" id="ARBA00022692"/>
    </source>
</evidence>
<keyword evidence="8" id="KW-1185">Reference proteome</keyword>
<feature type="transmembrane region" description="Helical" evidence="5">
    <location>
        <begin position="166"/>
        <end position="186"/>
    </location>
</feature>
<dbReference type="InterPro" id="IPR020846">
    <property type="entry name" value="MFS_dom"/>
</dbReference>
<sequence length="442" mass="47722">MQDHAALLKRKRFIIMVLLFLCGLINYLDRSALSISASHITAEFGLSSGQLGIIFSAFSVGYAMFNVVGGFASDKFGPRDTLLVAAIVWSLFSGALIFATGFISILIIRIIFGMAEGPLATTMNKTVDMWYPDDQKTTMISIANCGAPLGAALSGPIVGYIALHMGWRWGFVAITVIGLTWAFIWWRSVNRVPPKVDEGEKKSAAVEELSHTKIRVTMKRAFYFKTPSIIFAALAFFAYNYILFFFLTWFPSYLESELNVPLETVSLLNMVPWTLGCVGIALGGIVSDRITVSREWKDELTPKRLIIGVGLLISGCAVLLISQLHNLPVIMVLVGVAVFFMYFTGGLYWGVINNVVDSKSVGSIGGVMHAVGNCAGILGPSITGFAVQLTGGSFVAAFMIAGVVGMVGAVGALLCIRKPKVTQSDLDRYAVGGATMDQVFAK</sequence>
<dbReference type="GO" id="GO:0005886">
    <property type="term" value="C:plasma membrane"/>
    <property type="evidence" value="ECO:0007669"/>
    <property type="project" value="UniProtKB-SubCell"/>
</dbReference>
<organism evidence="7 8">
    <name type="scientific">Bifidobacterium catulorum</name>
    <dbReference type="NCBI Taxonomy" id="1630173"/>
    <lineage>
        <taxon>Bacteria</taxon>
        <taxon>Bacillati</taxon>
        <taxon>Actinomycetota</taxon>
        <taxon>Actinomycetes</taxon>
        <taxon>Bifidobacteriales</taxon>
        <taxon>Bifidobacteriaceae</taxon>
        <taxon>Bifidobacterium</taxon>
    </lineage>
</organism>
<dbReference type="CDD" id="cd17319">
    <property type="entry name" value="MFS_ExuT_GudP_like"/>
    <property type="match status" value="1"/>
</dbReference>
<dbReference type="InterPro" id="IPR036259">
    <property type="entry name" value="MFS_trans_sf"/>
</dbReference>
<dbReference type="PROSITE" id="PS50850">
    <property type="entry name" value="MFS"/>
    <property type="match status" value="1"/>
</dbReference>
<dbReference type="InterPro" id="IPR011701">
    <property type="entry name" value="MFS"/>
</dbReference>
<feature type="transmembrane region" description="Helical" evidence="5">
    <location>
        <begin position="228"/>
        <end position="250"/>
    </location>
</feature>
<keyword evidence="3 5" id="KW-1133">Transmembrane helix</keyword>
<feature type="transmembrane region" description="Helical" evidence="5">
    <location>
        <begin position="364"/>
        <end position="387"/>
    </location>
</feature>
<feature type="domain" description="Major facilitator superfamily (MFS) profile" evidence="6">
    <location>
        <begin position="15"/>
        <end position="420"/>
    </location>
</feature>
<comment type="caution">
    <text evidence="7">The sequence shown here is derived from an EMBL/GenBank/DDBJ whole genome shotgun (WGS) entry which is preliminary data.</text>
</comment>
<feature type="transmembrane region" description="Helical" evidence="5">
    <location>
        <begin position="304"/>
        <end position="324"/>
    </location>
</feature>